<feature type="non-terminal residue" evidence="1">
    <location>
        <position position="153"/>
    </location>
</feature>
<dbReference type="AlphaFoldDB" id="A0AAN9FWZ7"/>
<comment type="caution">
    <text evidence="1">The sequence shown here is derived from an EMBL/GenBank/DDBJ whole genome shotgun (WGS) entry which is preliminary data.</text>
</comment>
<protein>
    <submittedName>
        <fullName evidence="1">Uncharacterized protein</fullName>
    </submittedName>
</protein>
<dbReference type="EMBL" id="JAXCGZ010000040">
    <property type="protein sequence ID" value="KAK7086930.1"/>
    <property type="molecule type" value="Genomic_DNA"/>
</dbReference>
<keyword evidence="2" id="KW-1185">Reference proteome</keyword>
<evidence type="ECO:0000313" key="1">
    <source>
        <dbReference type="EMBL" id="KAK7086930.1"/>
    </source>
</evidence>
<proteinExistence type="predicted"/>
<gene>
    <name evidence="1" type="ORF">SK128_006932</name>
</gene>
<accession>A0AAN9FWZ7</accession>
<dbReference type="Proteomes" id="UP001381693">
    <property type="component" value="Unassembled WGS sequence"/>
</dbReference>
<evidence type="ECO:0000313" key="2">
    <source>
        <dbReference type="Proteomes" id="UP001381693"/>
    </source>
</evidence>
<organism evidence="1 2">
    <name type="scientific">Halocaridina rubra</name>
    <name type="common">Hawaiian red shrimp</name>
    <dbReference type="NCBI Taxonomy" id="373956"/>
    <lineage>
        <taxon>Eukaryota</taxon>
        <taxon>Metazoa</taxon>
        <taxon>Ecdysozoa</taxon>
        <taxon>Arthropoda</taxon>
        <taxon>Crustacea</taxon>
        <taxon>Multicrustacea</taxon>
        <taxon>Malacostraca</taxon>
        <taxon>Eumalacostraca</taxon>
        <taxon>Eucarida</taxon>
        <taxon>Decapoda</taxon>
        <taxon>Pleocyemata</taxon>
        <taxon>Caridea</taxon>
        <taxon>Atyoidea</taxon>
        <taxon>Atyidae</taxon>
        <taxon>Halocaridina</taxon>
    </lineage>
</organism>
<name>A0AAN9FWZ7_HALRR</name>
<sequence>MKNIRMSSKLENSQILKETFGCPGTRGRKRVTEMVDEERKACKKRQKLKIDVEGPGDDVVTAISHINVLKAEPRKGSPNFAMIARKMMKTVAFRWKNPSDPNLAVEDILSDFTALRERNFLAVEAEQTWYLQASLEYLPQIPVIIGRVNEVYQ</sequence>
<reference evidence="1 2" key="1">
    <citation type="submission" date="2023-11" db="EMBL/GenBank/DDBJ databases">
        <title>Halocaridina rubra genome assembly.</title>
        <authorList>
            <person name="Smith C."/>
        </authorList>
    </citation>
    <scope>NUCLEOTIDE SEQUENCE [LARGE SCALE GENOMIC DNA]</scope>
    <source>
        <strain evidence="1">EP-1</strain>
        <tissue evidence="1">Whole</tissue>
    </source>
</reference>